<dbReference type="GO" id="GO:0030311">
    <property type="term" value="P:poly-N-acetyllactosamine biosynthetic process"/>
    <property type="evidence" value="ECO:0007669"/>
    <property type="project" value="TreeGrafter"/>
</dbReference>
<keyword evidence="13" id="KW-0464">Manganese</keyword>
<keyword evidence="8 16" id="KW-0735">Signal-anchor</keyword>
<evidence type="ECO:0000256" key="16">
    <source>
        <dbReference type="RuleBase" id="RU363063"/>
    </source>
</evidence>
<dbReference type="Gene3D" id="3.90.550.50">
    <property type="match status" value="1"/>
</dbReference>
<keyword evidence="12" id="KW-0325">Glycoprotein</keyword>
<keyword evidence="10 16" id="KW-0333">Golgi apparatus</keyword>
<evidence type="ECO:0000256" key="5">
    <source>
        <dbReference type="ARBA" id="ARBA00022676"/>
    </source>
</evidence>
<feature type="region of interest" description="Disordered" evidence="17">
    <location>
        <begin position="43"/>
        <end position="66"/>
    </location>
</feature>
<organism evidence="18 19">
    <name type="scientific">Mastacembelus armatus</name>
    <name type="common">zig-zag eel</name>
    <dbReference type="NCBI Taxonomy" id="205130"/>
    <lineage>
        <taxon>Eukaryota</taxon>
        <taxon>Metazoa</taxon>
        <taxon>Chordata</taxon>
        <taxon>Craniata</taxon>
        <taxon>Vertebrata</taxon>
        <taxon>Euteleostomi</taxon>
        <taxon>Actinopterygii</taxon>
        <taxon>Neopterygii</taxon>
        <taxon>Teleostei</taxon>
        <taxon>Neoteleostei</taxon>
        <taxon>Acanthomorphata</taxon>
        <taxon>Anabantaria</taxon>
        <taxon>Synbranchiformes</taxon>
        <taxon>Mastacembelidae</taxon>
        <taxon>Mastacembelus</taxon>
    </lineage>
</organism>
<evidence type="ECO:0000256" key="8">
    <source>
        <dbReference type="ARBA" id="ARBA00022968"/>
    </source>
</evidence>
<evidence type="ECO:0000256" key="13">
    <source>
        <dbReference type="ARBA" id="ARBA00023211"/>
    </source>
</evidence>
<dbReference type="FunFam" id="3.90.550.50:FF:000010">
    <property type="entry name" value="Hexosyltransferase"/>
    <property type="match status" value="1"/>
</dbReference>
<dbReference type="GeneTree" id="ENSGT00940000161895"/>
<dbReference type="GO" id="GO:0008532">
    <property type="term" value="F:N-acetyllactosaminide beta-1,3-N-acetylglucosaminyltransferase activity"/>
    <property type="evidence" value="ECO:0007669"/>
    <property type="project" value="UniProtKB-EC"/>
</dbReference>
<dbReference type="PANTHER" id="PTHR11214">
    <property type="entry name" value="BETA-1,3-N-ACETYLGLUCOSAMINYLTRANSFERASE"/>
    <property type="match status" value="1"/>
</dbReference>
<evidence type="ECO:0000256" key="1">
    <source>
        <dbReference type="ARBA" id="ARBA00001936"/>
    </source>
</evidence>
<feature type="transmembrane region" description="Helical" evidence="16">
    <location>
        <begin position="7"/>
        <end position="26"/>
    </location>
</feature>
<dbReference type="EC" id="2.4.1.-" evidence="16"/>
<evidence type="ECO:0000256" key="11">
    <source>
        <dbReference type="ARBA" id="ARBA00023136"/>
    </source>
</evidence>
<sequence length="427" mass="49277">MRRIRTYIAMVLFATLFMIFYLTLHLDRNYSVRARPDPLQHSSLRVRDSDVEAQSSKQESFTTPAPYVDDVDNVSVSDSLRHTIPQNVAYWNRLLYLALRSLDKGKHPFRHTSQWSHCRETNDMRLRVNVHDFTTYPVLFQEFLRVMNCRTPPVLINQPNKCICSKGDVNDQTFLLFAIKSAPGNFERRQAVRETWGREAVYHSGLRVQTVFFLGISPENDPDLRPLLSFEAKHFRDLLQWDFHESLLNLTLKMHMFIQWTLKHCPNVTFIFSGDDDVFVNTPALLSYLQSLDASKASQLYVGHVISTATPLRDPTSKYYIPLSFYDGPYPAYAGGGGFLLSRALLQPLYSVSRVIPFFPIDDVYMALCFMALGVSPEAHAGFQTFDVSEQDRENLCVHKALILIHQRSPWEIKRLWKGIHSPFLTC</sequence>
<evidence type="ECO:0000256" key="4">
    <source>
        <dbReference type="ARBA" id="ARBA00008661"/>
    </source>
</evidence>
<dbReference type="PANTHER" id="PTHR11214:SF87">
    <property type="entry name" value="UDP-GLCNAC:BETAGAL BETA-1,3-N-ACETYLGLUCOSAMINYLTRANSFERASE 8"/>
    <property type="match status" value="1"/>
</dbReference>
<reference evidence="18" key="1">
    <citation type="submission" date="2025-08" db="UniProtKB">
        <authorList>
            <consortium name="Ensembl"/>
        </authorList>
    </citation>
    <scope>IDENTIFICATION</scope>
</reference>
<keyword evidence="9 16" id="KW-1133">Transmembrane helix</keyword>
<dbReference type="AlphaFoldDB" id="A0A3Q3M7H0"/>
<comment type="cofactor">
    <cofactor evidence="1">
        <name>Mn(2+)</name>
        <dbReference type="ChEBI" id="CHEBI:29035"/>
    </cofactor>
</comment>
<evidence type="ECO:0000256" key="10">
    <source>
        <dbReference type="ARBA" id="ARBA00023034"/>
    </source>
</evidence>
<evidence type="ECO:0000256" key="6">
    <source>
        <dbReference type="ARBA" id="ARBA00022679"/>
    </source>
</evidence>
<dbReference type="GO" id="GO:0006493">
    <property type="term" value="P:protein O-linked glycosylation"/>
    <property type="evidence" value="ECO:0007669"/>
    <property type="project" value="TreeGrafter"/>
</dbReference>
<dbReference type="Ensembl" id="ENSMAMT00000021785.2">
    <property type="protein sequence ID" value="ENSMAMP00000021242.1"/>
    <property type="gene ID" value="ENSMAMG00000014275.2"/>
</dbReference>
<reference evidence="18" key="2">
    <citation type="submission" date="2025-09" db="UniProtKB">
        <authorList>
            <consortium name="Ensembl"/>
        </authorList>
    </citation>
    <scope>IDENTIFICATION</scope>
</reference>
<comment type="similarity">
    <text evidence="4 16">Belongs to the glycosyltransferase 31 family.</text>
</comment>
<evidence type="ECO:0000313" key="19">
    <source>
        <dbReference type="Proteomes" id="UP000261640"/>
    </source>
</evidence>
<evidence type="ECO:0000256" key="17">
    <source>
        <dbReference type="SAM" id="MobiDB-lite"/>
    </source>
</evidence>
<evidence type="ECO:0000313" key="18">
    <source>
        <dbReference type="Ensembl" id="ENSMAMP00000021242.1"/>
    </source>
</evidence>
<dbReference type="InterPro" id="IPR002659">
    <property type="entry name" value="Glyco_trans_31"/>
</dbReference>
<evidence type="ECO:0000256" key="15">
    <source>
        <dbReference type="ARBA" id="ARBA00065824"/>
    </source>
</evidence>
<evidence type="ECO:0000256" key="2">
    <source>
        <dbReference type="ARBA" id="ARBA00004323"/>
    </source>
</evidence>
<feature type="compositionally biased region" description="Polar residues" evidence="17">
    <location>
        <begin position="52"/>
        <end position="63"/>
    </location>
</feature>
<protein>
    <recommendedName>
        <fullName evidence="16">Hexosyltransferase</fullName>
        <ecNumber evidence="16">2.4.1.-</ecNumber>
    </recommendedName>
</protein>
<evidence type="ECO:0000256" key="12">
    <source>
        <dbReference type="ARBA" id="ARBA00023180"/>
    </source>
</evidence>
<dbReference type="Pfam" id="PF01762">
    <property type="entry name" value="Galactosyl_T"/>
    <property type="match status" value="1"/>
</dbReference>
<keyword evidence="11 16" id="KW-0472">Membrane</keyword>
<keyword evidence="7 16" id="KW-0812">Transmembrane</keyword>
<evidence type="ECO:0000256" key="14">
    <source>
        <dbReference type="ARBA" id="ARBA00050470"/>
    </source>
</evidence>
<dbReference type="GO" id="GO:0016262">
    <property type="term" value="F:protein N-acetylglucosaminyltransferase activity"/>
    <property type="evidence" value="ECO:0007669"/>
    <property type="project" value="TreeGrafter"/>
</dbReference>
<proteinExistence type="inferred from homology"/>
<dbReference type="InParanoid" id="A0A3Q3M7H0"/>
<keyword evidence="6" id="KW-0808">Transferase</keyword>
<dbReference type="GO" id="GO:0000139">
    <property type="term" value="C:Golgi membrane"/>
    <property type="evidence" value="ECO:0007669"/>
    <property type="project" value="UniProtKB-SubCell"/>
</dbReference>
<comment type="subunit">
    <text evidence="15">Interacts with B3GNT8; this interaction greatly increases B3GNT2 catalytic activity, independently of B3GNT8 enzymatic activity.</text>
</comment>
<evidence type="ECO:0000256" key="7">
    <source>
        <dbReference type="ARBA" id="ARBA00022692"/>
    </source>
</evidence>
<dbReference type="Proteomes" id="UP000261640">
    <property type="component" value="Unplaced"/>
</dbReference>
<evidence type="ECO:0000256" key="9">
    <source>
        <dbReference type="ARBA" id="ARBA00022989"/>
    </source>
</evidence>
<dbReference type="OrthoDB" id="5957813at2759"/>
<comment type="subcellular location">
    <subcellularLocation>
        <location evidence="2 16">Golgi apparatus membrane</location>
        <topology evidence="2 16">Single-pass type II membrane protein</topology>
    </subcellularLocation>
</comment>
<comment type="pathway">
    <text evidence="3">Protein modification; protein glycosylation.</text>
</comment>
<accession>A0A3Q3M7H0</accession>
<keyword evidence="5 16" id="KW-0328">Glycosyltransferase</keyword>
<dbReference type="STRING" id="205130.ENSMAMP00000021242"/>
<keyword evidence="19" id="KW-1185">Reference proteome</keyword>
<name>A0A3Q3M7H0_9TELE</name>
<evidence type="ECO:0000256" key="3">
    <source>
        <dbReference type="ARBA" id="ARBA00004922"/>
    </source>
</evidence>
<comment type="catalytic activity">
    <reaction evidence="14">
        <text>a beta-D-galactosyl-(1-&gt;4)-N-acetyl-beta-D-glucosaminyl derivative + UDP-N-acetyl-alpha-D-glucosamine = an N-acetyl-beta-D-glucosaminyl-(1-&gt;3)-beta-D-galactosyl-(1-&gt;4)-N-acetyl-beta-D-glucosaminyl derivative + UDP + H(+)</text>
        <dbReference type="Rhea" id="RHEA:14389"/>
        <dbReference type="ChEBI" id="CHEBI:15378"/>
        <dbReference type="ChEBI" id="CHEBI:57705"/>
        <dbReference type="ChEBI" id="CHEBI:58223"/>
        <dbReference type="ChEBI" id="CHEBI:133507"/>
        <dbReference type="ChEBI" id="CHEBI:134090"/>
        <dbReference type="EC" id="2.4.1.149"/>
    </reaction>
</comment>